<protein>
    <submittedName>
        <fullName evidence="8">Receptor protein kinase zmpk1</fullName>
    </submittedName>
</protein>
<gene>
    <name evidence="8" type="primary">PK1_14</name>
    <name evidence="8" type="ORF">CFP56_010498</name>
</gene>
<organism evidence="8 9">
    <name type="scientific">Quercus suber</name>
    <name type="common">Cork oak</name>
    <dbReference type="NCBI Taxonomy" id="58331"/>
    <lineage>
        <taxon>Eukaryota</taxon>
        <taxon>Viridiplantae</taxon>
        <taxon>Streptophyta</taxon>
        <taxon>Embryophyta</taxon>
        <taxon>Tracheophyta</taxon>
        <taxon>Spermatophyta</taxon>
        <taxon>Magnoliopsida</taxon>
        <taxon>eudicotyledons</taxon>
        <taxon>Gunneridae</taxon>
        <taxon>Pentapetalae</taxon>
        <taxon>rosids</taxon>
        <taxon>fabids</taxon>
        <taxon>Fagales</taxon>
        <taxon>Fagaceae</taxon>
        <taxon>Quercus</taxon>
    </lineage>
</organism>
<evidence type="ECO:0000256" key="6">
    <source>
        <dbReference type="PROSITE-ProRule" id="PRU10141"/>
    </source>
</evidence>
<keyword evidence="6" id="KW-0547">Nucleotide-binding</keyword>
<dbReference type="Gramene" id="rna-CFP56_77116">
    <property type="protein sequence ID" value="cds-POE67868.1"/>
    <property type="gene ID" value="gene-CFP56_77116"/>
</dbReference>
<proteinExistence type="predicted"/>
<keyword evidence="2 7" id="KW-0812">Transmembrane</keyword>
<dbReference type="Proteomes" id="UP000237347">
    <property type="component" value="Unassembled WGS sequence"/>
</dbReference>
<comment type="caution">
    <text evidence="8">The sequence shown here is derived from an EMBL/GenBank/DDBJ whole genome shotgun (WGS) entry which is preliminary data.</text>
</comment>
<dbReference type="SUPFAM" id="SSF56112">
    <property type="entry name" value="Protein kinase-like (PK-like)"/>
    <property type="match status" value="1"/>
</dbReference>
<keyword evidence="9" id="KW-1185">Reference proteome</keyword>
<evidence type="ECO:0000256" key="5">
    <source>
        <dbReference type="ARBA" id="ARBA00023136"/>
    </source>
</evidence>
<dbReference type="AlphaFoldDB" id="A0AAW0M4K3"/>
<name>A0AAW0M4K3_QUESU</name>
<comment type="subcellular location">
    <subcellularLocation>
        <location evidence="1">Membrane</location>
        <topology evidence="1">Single-pass membrane protein</topology>
    </subcellularLocation>
</comment>
<dbReference type="Gene3D" id="3.30.200.20">
    <property type="entry name" value="Phosphorylase Kinase, domain 1"/>
    <property type="match status" value="1"/>
</dbReference>
<sequence length="281" mass="32257">MSLVFLLLSHVEFYGYDFGSFPSYTLDQCMDLCLQLCNCEGFQYYSFDNGKGFTSFYLKTLFLNGHRSPDFRVAYLRLSKRYNFSYKNPVEESNLDCSREGTIQSDRTYIKNHEKGTMKFMLWFACGVGGLELTCVFVVCCLLIKTRKSSRADKQGFALAATRFRKFTYSELKKATQGFTKEIGRGAWGAVYKGVLSDNRVAAIKRLNEANQGEDVFLVEVGIIGRLLVYEYMKHGYLAENLFSNALDWKQKFEISLQNRSGINNSSFSRMRGTHSYMVPE</sequence>
<keyword evidence="6" id="KW-0067">ATP-binding</keyword>
<dbReference type="PANTHER" id="PTHR47974">
    <property type="entry name" value="OS07G0415500 PROTEIN"/>
    <property type="match status" value="1"/>
</dbReference>
<evidence type="ECO:0000256" key="1">
    <source>
        <dbReference type="ARBA" id="ARBA00004167"/>
    </source>
</evidence>
<keyword evidence="4 7" id="KW-1133">Transmembrane helix</keyword>
<evidence type="ECO:0000313" key="8">
    <source>
        <dbReference type="EMBL" id="KAK7858825.1"/>
    </source>
</evidence>
<evidence type="ECO:0000313" key="9">
    <source>
        <dbReference type="Proteomes" id="UP000237347"/>
    </source>
</evidence>
<keyword evidence="3" id="KW-0732">Signal</keyword>
<dbReference type="InterPro" id="IPR017441">
    <property type="entry name" value="Protein_kinase_ATP_BS"/>
</dbReference>
<keyword evidence="8" id="KW-0808">Transferase</keyword>
<dbReference type="GO" id="GO:0005524">
    <property type="term" value="F:ATP binding"/>
    <property type="evidence" value="ECO:0007669"/>
    <property type="project" value="UniProtKB-UniRule"/>
</dbReference>
<evidence type="ECO:0000256" key="2">
    <source>
        <dbReference type="ARBA" id="ARBA00022692"/>
    </source>
</evidence>
<dbReference type="GO" id="GO:0016020">
    <property type="term" value="C:membrane"/>
    <property type="evidence" value="ECO:0007669"/>
    <property type="project" value="UniProtKB-SubCell"/>
</dbReference>
<feature type="transmembrane region" description="Helical" evidence="7">
    <location>
        <begin position="120"/>
        <end position="144"/>
    </location>
</feature>
<evidence type="ECO:0000256" key="3">
    <source>
        <dbReference type="ARBA" id="ARBA00022729"/>
    </source>
</evidence>
<dbReference type="PROSITE" id="PS00107">
    <property type="entry name" value="PROTEIN_KINASE_ATP"/>
    <property type="match status" value="1"/>
</dbReference>
<evidence type="ECO:0000256" key="4">
    <source>
        <dbReference type="ARBA" id="ARBA00022989"/>
    </source>
</evidence>
<keyword evidence="5 7" id="KW-0472">Membrane</keyword>
<dbReference type="PANTHER" id="PTHR47974:SF3">
    <property type="entry name" value="RECEPTOR-LIKE SERINE_THREONINE-PROTEIN KINASE"/>
    <property type="match status" value="1"/>
</dbReference>
<dbReference type="GO" id="GO:0016301">
    <property type="term" value="F:kinase activity"/>
    <property type="evidence" value="ECO:0007669"/>
    <property type="project" value="UniProtKB-KW"/>
</dbReference>
<feature type="binding site" evidence="6">
    <location>
        <position position="205"/>
    </location>
    <ligand>
        <name>ATP</name>
        <dbReference type="ChEBI" id="CHEBI:30616"/>
    </ligand>
</feature>
<dbReference type="InterPro" id="IPR011009">
    <property type="entry name" value="Kinase-like_dom_sf"/>
</dbReference>
<reference evidence="8 9" key="1">
    <citation type="journal article" date="2018" name="Sci. Data">
        <title>The draft genome sequence of cork oak.</title>
        <authorList>
            <person name="Ramos A.M."/>
            <person name="Usie A."/>
            <person name="Barbosa P."/>
            <person name="Barros P.M."/>
            <person name="Capote T."/>
            <person name="Chaves I."/>
            <person name="Simoes F."/>
            <person name="Abreu I."/>
            <person name="Carrasquinho I."/>
            <person name="Faro C."/>
            <person name="Guimaraes J.B."/>
            <person name="Mendonca D."/>
            <person name="Nobrega F."/>
            <person name="Rodrigues L."/>
            <person name="Saibo N.J.M."/>
            <person name="Varela M.C."/>
            <person name="Egas C."/>
            <person name="Matos J."/>
            <person name="Miguel C.M."/>
            <person name="Oliveira M.M."/>
            <person name="Ricardo C.P."/>
            <person name="Goncalves S."/>
        </authorList>
    </citation>
    <scope>NUCLEOTIDE SEQUENCE [LARGE SCALE GENOMIC DNA]</scope>
    <source>
        <strain evidence="9">cv. HL8</strain>
    </source>
</reference>
<dbReference type="EMBL" id="PKMF04000017">
    <property type="protein sequence ID" value="KAK7858825.1"/>
    <property type="molecule type" value="Genomic_DNA"/>
</dbReference>
<accession>A0AAW0M4K3</accession>
<keyword evidence="8" id="KW-0418">Kinase</keyword>
<keyword evidence="8" id="KW-0675">Receptor</keyword>
<evidence type="ECO:0000256" key="7">
    <source>
        <dbReference type="SAM" id="Phobius"/>
    </source>
</evidence>